<gene>
    <name evidence="21" type="primary">RAD50</name>
    <name evidence="21" type="ORF">CcaverHIS019_0311140</name>
</gene>
<comment type="subcellular location">
    <subcellularLocation>
        <location evidence="3">Chromosome</location>
    </subcellularLocation>
    <subcellularLocation>
        <location evidence="2">Nucleus</location>
    </subcellularLocation>
</comment>
<dbReference type="GO" id="GO:0016887">
    <property type="term" value="F:ATP hydrolysis activity"/>
    <property type="evidence" value="ECO:0007669"/>
    <property type="project" value="InterPro"/>
</dbReference>
<dbReference type="Pfam" id="PF13476">
    <property type="entry name" value="AAA_23"/>
    <property type="match status" value="1"/>
</dbReference>
<evidence type="ECO:0000256" key="19">
    <source>
        <dbReference type="SAM" id="Coils"/>
    </source>
</evidence>
<dbReference type="EMBL" id="AP028214">
    <property type="protein sequence ID" value="BEI91044.1"/>
    <property type="molecule type" value="Genomic_DNA"/>
</dbReference>
<keyword evidence="9" id="KW-0227">DNA damage</keyword>
<dbReference type="InterPro" id="IPR038729">
    <property type="entry name" value="Rad50/SbcC_AAA"/>
</dbReference>
<dbReference type="FunFam" id="3.40.50.300:FF:001195">
    <property type="entry name" value="DNA repair protein rad50"/>
    <property type="match status" value="1"/>
</dbReference>
<evidence type="ECO:0000256" key="1">
    <source>
        <dbReference type="ARBA" id="ARBA00001947"/>
    </source>
</evidence>
<sequence>MASLNKLAIRGIRSFDDKHVQVIEFYSPLTVIVGHNGSGKTTVIECLKYATTGDLPPNTKGGAFVHDPKMANEKEVKAQVRLRFWNVNRERMTVTRSLQVTTKKTGALTMKTLEGLLAKDDGGASGKRNTISTKCSELDEEVPLLLGVSKAILENVIFCHQEDSNWPLAEPAALKKKFDDIFEATKYTKAVDNIKALRKERTAEIKVDMERLKFLKNDKDRAQRMRQDHDGMVAKENSRTTEAEELKSRFHVLKKDNEALYKRSTAFQHIFERHDSLIARKEMLMANRDRMMDGMTVLNDTTEELMHKFQNFETHLKSIEGKRDQQIETYERNVRERETSVRELSKTCNIPGYDYSSLEDAKVMDFVDRLQEMVRKAEADLKRLQTEGLRKERELQSELDDLANKKTTALATKSSKEDQIRQLQTRIRNMEQSFDSFSSVDADISVLENDVSSLETRRETLEQEVQEARYDEQLRERRSAVGQKEAAREKLNGELTALNRQADTRAQLSIKRSELESKKAQVEASVQNHSARFKELINSDLTPETMEEKVTQAASRKDRELQEAESAAAANERTLSQLQASTNIAKQNLKARSEELTKLERSVSDVLQEAEQSTVDDGIKECETEIGILKDELADSESAKKWYQRVLDTSRSKKKCMGCDRAIHEGEQGSIQVYLQARLQKLNAADQSELQSDLHEWTVQLDKLRAIQPSVERAKTLKRTEVPVLEQQIDTNTAKLATVQVEVDETVQATKLAVRDLHAIKSAAVIMTRLVGEIDDLKASVQRLERDLQSTGSLKTVDDVQREIEQIASEIKTLQRDINFSLNEKELKLNTIRSIGDDLHRKTMRLTDLRSKQERRKLDEQQLKEQQTQLTKLQGELKELDVATQAASAPWREKRDALGRYRTERQDEDDSASMQVGTYQSSLYELESKHRSCQAYVTEGNDRKLRENESHLESMRQEIQATNDRRVAIDKTVSGLQEDVSRAHVTRRNLKSNLDFRAEERSIEKVQEEMDELDLEGAARDRRSFNQEYKQKLEEETDVQNRWQLCSGQVMQMAEERKRLEKTLSSDYKNIDKLYRDQLIKTKTSEVANNDLEKYAKALDNAILKYHSIKMDEINDTISHLWSKTYQGTDIDTLRIMSDHDEHGTSARKSYNYRVVMVKNQVELDMRGRCSAGQKVLASIIIRLALAESFGQGCGVLALDEPTTNLDQENINALAEALAEIIRERRRQTNFQLIVITHDEGFLQRLAAQDVLDYYWRVSRDMNQKSVLERQRIGI</sequence>
<dbReference type="GO" id="GO:0046872">
    <property type="term" value="F:metal ion binding"/>
    <property type="evidence" value="ECO:0007669"/>
    <property type="project" value="UniProtKB-KW"/>
</dbReference>
<evidence type="ECO:0000313" key="22">
    <source>
        <dbReference type="Proteomes" id="UP001233271"/>
    </source>
</evidence>
<organism evidence="21 22">
    <name type="scientific">Cutaneotrichosporon cavernicola</name>
    <dbReference type="NCBI Taxonomy" id="279322"/>
    <lineage>
        <taxon>Eukaryota</taxon>
        <taxon>Fungi</taxon>
        <taxon>Dikarya</taxon>
        <taxon>Basidiomycota</taxon>
        <taxon>Agaricomycotina</taxon>
        <taxon>Tremellomycetes</taxon>
        <taxon>Trichosporonales</taxon>
        <taxon>Trichosporonaceae</taxon>
        <taxon>Cutaneotrichosporon</taxon>
    </lineage>
</organism>
<proteinExistence type="inferred from homology"/>
<comment type="cofactor">
    <cofactor evidence="1">
        <name>Zn(2+)</name>
        <dbReference type="ChEBI" id="CHEBI:29105"/>
    </cofactor>
</comment>
<dbReference type="PANTHER" id="PTHR18867">
    <property type="entry name" value="RAD50"/>
    <property type="match status" value="1"/>
</dbReference>
<keyword evidence="16" id="KW-0539">Nucleus</keyword>
<evidence type="ECO:0000313" key="21">
    <source>
        <dbReference type="EMBL" id="BEI91044.1"/>
    </source>
</evidence>
<evidence type="ECO:0000256" key="5">
    <source>
        <dbReference type="ARBA" id="ARBA00017893"/>
    </source>
</evidence>
<dbReference type="RefSeq" id="XP_060456309.1">
    <property type="nucleotide sequence ID" value="XM_060599635.1"/>
</dbReference>
<evidence type="ECO:0000256" key="6">
    <source>
        <dbReference type="ARBA" id="ARBA00022454"/>
    </source>
</evidence>
<evidence type="ECO:0000256" key="8">
    <source>
        <dbReference type="ARBA" id="ARBA00022741"/>
    </source>
</evidence>
<dbReference type="GO" id="GO:0006303">
    <property type="term" value="P:double-strand break repair via nonhomologous end joining"/>
    <property type="evidence" value="ECO:0007669"/>
    <property type="project" value="UniProtKB-ARBA"/>
</dbReference>
<feature type="coiled-coil region" evidence="19">
    <location>
        <begin position="849"/>
        <end position="883"/>
    </location>
</feature>
<dbReference type="InterPro" id="IPR027417">
    <property type="entry name" value="P-loop_NTPase"/>
</dbReference>
<comment type="catalytic activity">
    <reaction evidence="18">
        <text>ATP + H2O = ADP + phosphate + H(+)</text>
        <dbReference type="Rhea" id="RHEA:13065"/>
        <dbReference type="ChEBI" id="CHEBI:15377"/>
        <dbReference type="ChEBI" id="CHEBI:15378"/>
        <dbReference type="ChEBI" id="CHEBI:30616"/>
        <dbReference type="ChEBI" id="CHEBI:43474"/>
        <dbReference type="ChEBI" id="CHEBI:456216"/>
    </reaction>
</comment>
<keyword evidence="14 19" id="KW-0175">Coiled coil</keyword>
<evidence type="ECO:0000256" key="13">
    <source>
        <dbReference type="ARBA" id="ARBA00022842"/>
    </source>
</evidence>
<evidence type="ECO:0000256" key="2">
    <source>
        <dbReference type="ARBA" id="ARBA00004123"/>
    </source>
</evidence>
<dbReference type="AlphaFoldDB" id="A0AA48L326"/>
<evidence type="ECO:0000259" key="20">
    <source>
        <dbReference type="Pfam" id="PF13476"/>
    </source>
</evidence>
<evidence type="ECO:0000256" key="11">
    <source>
        <dbReference type="ARBA" id="ARBA00022833"/>
    </source>
</evidence>
<evidence type="ECO:0000256" key="7">
    <source>
        <dbReference type="ARBA" id="ARBA00022723"/>
    </source>
</evidence>
<dbReference type="GO" id="GO:0051880">
    <property type="term" value="F:G-quadruplex DNA binding"/>
    <property type="evidence" value="ECO:0007669"/>
    <property type="project" value="TreeGrafter"/>
</dbReference>
<dbReference type="GO" id="GO:0000794">
    <property type="term" value="C:condensed nuclear chromosome"/>
    <property type="evidence" value="ECO:0007669"/>
    <property type="project" value="TreeGrafter"/>
</dbReference>
<comment type="similarity">
    <text evidence="4">Belongs to the SMC family. RAD50 subfamily.</text>
</comment>
<protein>
    <recommendedName>
        <fullName evidence="5">DNA repair protein RAD50</fullName>
    </recommendedName>
</protein>
<keyword evidence="7" id="KW-0479">Metal-binding</keyword>
<name>A0AA48L326_9TREE</name>
<dbReference type="PANTHER" id="PTHR18867:SF12">
    <property type="entry name" value="DNA REPAIR PROTEIN RAD50"/>
    <property type="match status" value="1"/>
</dbReference>
<feature type="domain" description="Rad50/SbcC-type AAA" evidence="20">
    <location>
        <begin position="6"/>
        <end position="216"/>
    </location>
</feature>
<feature type="coiled-coil region" evidence="19">
    <location>
        <begin position="767"/>
        <end position="824"/>
    </location>
</feature>
<evidence type="ECO:0000256" key="17">
    <source>
        <dbReference type="ARBA" id="ARBA00023254"/>
    </source>
</evidence>
<evidence type="ECO:0000256" key="16">
    <source>
        <dbReference type="ARBA" id="ARBA00023242"/>
    </source>
</evidence>
<keyword evidence="8" id="KW-0547">Nucleotide-binding</keyword>
<dbReference type="GO" id="GO:0005524">
    <property type="term" value="F:ATP binding"/>
    <property type="evidence" value="ECO:0007669"/>
    <property type="project" value="UniProtKB-KW"/>
</dbReference>
<evidence type="ECO:0000256" key="15">
    <source>
        <dbReference type="ARBA" id="ARBA00023204"/>
    </source>
</evidence>
<evidence type="ECO:0000256" key="10">
    <source>
        <dbReference type="ARBA" id="ARBA00022801"/>
    </source>
</evidence>
<keyword evidence="15" id="KW-0234">DNA repair</keyword>
<dbReference type="Pfam" id="PF13558">
    <property type="entry name" value="SbcC_Walker_B"/>
    <property type="match status" value="1"/>
</dbReference>
<keyword evidence="22" id="KW-1185">Reference proteome</keyword>
<dbReference type="GO" id="GO:0030870">
    <property type="term" value="C:Mre11 complex"/>
    <property type="evidence" value="ECO:0007669"/>
    <property type="project" value="UniProtKB-ARBA"/>
</dbReference>
<keyword evidence="17" id="KW-0469">Meiosis</keyword>
<dbReference type="GeneID" id="85494914"/>
<dbReference type="Proteomes" id="UP001233271">
    <property type="component" value="Chromosome 3"/>
</dbReference>
<evidence type="ECO:0000256" key="14">
    <source>
        <dbReference type="ARBA" id="ARBA00023054"/>
    </source>
</evidence>
<evidence type="ECO:0000256" key="9">
    <source>
        <dbReference type="ARBA" id="ARBA00022763"/>
    </source>
</evidence>
<keyword evidence="13" id="KW-0460">Magnesium</keyword>
<dbReference type="KEGG" id="ccac:CcaHIS019_0311140"/>
<evidence type="ECO:0000256" key="12">
    <source>
        <dbReference type="ARBA" id="ARBA00022840"/>
    </source>
</evidence>
<keyword evidence="11" id="KW-0862">Zinc</keyword>
<dbReference type="GO" id="GO:0003691">
    <property type="term" value="F:double-stranded telomeric DNA binding"/>
    <property type="evidence" value="ECO:0007669"/>
    <property type="project" value="TreeGrafter"/>
</dbReference>
<reference evidence="21" key="1">
    <citation type="journal article" date="2023" name="BMC Genomics">
        <title>Chromosome-level genome assemblies of Cutaneotrichosporon spp. (Trichosporonales, Basidiomycota) reveal imbalanced evolution between nucleotide sequences and chromosome synteny.</title>
        <authorList>
            <person name="Kobayashi Y."/>
            <person name="Kayamori A."/>
            <person name="Aoki K."/>
            <person name="Shiwa Y."/>
            <person name="Matsutani M."/>
            <person name="Fujita N."/>
            <person name="Sugita T."/>
            <person name="Iwasaki W."/>
            <person name="Tanaka N."/>
            <person name="Takashima M."/>
        </authorList>
    </citation>
    <scope>NUCLEOTIDE SEQUENCE</scope>
    <source>
        <strain evidence="21">HIS019</strain>
    </source>
</reference>
<evidence type="ECO:0000256" key="3">
    <source>
        <dbReference type="ARBA" id="ARBA00004286"/>
    </source>
</evidence>
<dbReference type="GO" id="GO:0070192">
    <property type="term" value="P:chromosome organization involved in meiotic cell cycle"/>
    <property type="evidence" value="ECO:0007669"/>
    <property type="project" value="TreeGrafter"/>
</dbReference>
<evidence type="ECO:0000256" key="18">
    <source>
        <dbReference type="ARBA" id="ARBA00049360"/>
    </source>
</evidence>
<dbReference type="FunFam" id="3.40.50.300:FF:000593">
    <property type="entry name" value="DNA repair protein RAD50"/>
    <property type="match status" value="1"/>
</dbReference>
<keyword evidence="12" id="KW-0067">ATP-binding</keyword>
<evidence type="ECO:0000256" key="4">
    <source>
        <dbReference type="ARBA" id="ARBA00009439"/>
    </source>
</evidence>
<keyword evidence="10" id="KW-0378">Hydrolase</keyword>
<dbReference type="GO" id="GO:0007127">
    <property type="term" value="P:meiosis I"/>
    <property type="evidence" value="ECO:0007669"/>
    <property type="project" value="UniProtKB-ARBA"/>
</dbReference>
<dbReference type="GO" id="GO:0007004">
    <property type="term" value="P:telomere maintenance via telomerase"/>
    <property type="evidence" value="ECO:0007669"/>
    <property type="project" value="TreeGrafter"/>
</dbReference>
<feature type="coiled-coil region" evidence="19">
    <location>
        <begin position="996"/>
        <end position="1035"/>
    </location>
</feature>
<accession>A0AA48L326</accession>
<feature type="coiled-coil region" evidence="19">
    <location>
        <begin position="327"/>
        <end position="532"/>
    </location>
</feature>
<dbReference type="GO" id="GO:0000722">
    <property type="term" value="P:telomere maintenance via recombination"/>
    <property type="evidence" value="ECO:0007669"/>
    <property type="project" value="TreeGrafter"/>
</dbReference>
<dbReference type="SUPFAM" id="SSF52540">
    <property type="entry name" value="P-loop containing nucleoside triphosphate hydrolases"/>
    <property type="match status" value="1"/>
</dbReference>
<keyword evidence="6" id="KW-0158">Chromosome</keyword>
<dbReference type="GO" id="GO:0043047">
    <property type="term" value="F:single-stranded telomeric DNA binding"/>
    <property type="evidence" value="ECO:0007669"/>
    <property type="project" value="TreeGrafter"/>
</dbReference>
<dbReference type="Gene3D" id="3.40.50.300">
    <property type="entry name" value="P-loop containing nucleotide triphosphate hydrolases"/>
    <property type="match status" value="2"/>
</dbReference>